<proteinExistence type="predicted"/>
<dbReference type="Proteomes" id="UP000663870">
    <property type="component" value="Unassembled WGS sequence"/>
</dbReference>
<dbReference type="PANTHER" id="PTHR45641">
    <property type="entry name" value="TETRATRICOPEPTIDE REPEAT PROTEIN (AFU_ORTHOLOGUE AFUA_6G03870)"/>
    <property type="match status" value="1"/>
</dbReference>
<dbReference type="SMART" id="SM00028">
    <property type="entry name" value="TPR"/>
    <property type="match status" value="10"/>
</dbReference>
<dbReference type="PROSITE" id="PS50293">
    <property type="entry name" value="TPR_REGION"/>
    <property type="match status" value="1"/>
</dbReference>
<evidence type="ECO:0000256" key="2">
    <source>
        <dbReference type="ARBA" id="ARBA00022803"/>
    </source>
</evidence>
<dbReference type="PROSITE" id="PS50005">
    <property type="entry name" value="TPR"/>
    <property type="match status" value="7"/>
</dbReference>
<gene>
    <name evidence="5" type="ORF">JXQ802_LOCUS40017</name>
    <name evidence="4" type="ORF">PYM288_LOCUS25614</name>
</gene>
<dbReference type="Pfam" id="PF13374">
    <property type="entry name" value="TPR_10"/>
    <property type="match status" value="1"/>
</dbReference>
<protein>
    <recommendedName>
        <fullName evidence="8">Nephrocystin-3</fullName>
    </recommendedName>
</protein>
<feature type="repeat" description="TPR" evidence="3">
    <location>
        <begin position="412"/>
        <end position="445"/>
    </location>
</feature>
<evidence type="ECO:0000313" key="4">
    <source>
        <dbReference type="EMBL" id="CAF1215770.1"/>
    </source>
</evidence>
<keyword evidence="2 3" id="KW-0802">TPR repeat</keyword>
<feature type="repeat" description="TPR" evidence="3">
    <location>
        <begin position="455"/>
        <end position="488"/>
    </location>
</feature>
<dbReference type="PANTHER" id="PTHR45641:SF1">
    <property type="entry name" value="AAA+ ATPASE DOMAIN-CONTAINING PROTEIN"/>
    <property type="match status" value="1"/>
</dbReference>
<dbReference type="AlphaFoldDB" id="A0A814XFH9"/>
<keyword evidence="1" id="KW-0677">Repeat</keyword>
<sequence>MVDRLQRDIQLLLHHFAPVNIFTMQNLKETSLQNINKEQATYMWFQLLIETLLKLPHTSQANRELIEECMERYCNNDVEKRKIEQFDAEHTNENVIQCCNAHEGEILFDVGSTFRIYDVYEYTNDLWYVSLTLLDINSPSAGIDTKLYDYLAKHSFDKNEPLFVLCIFLEQMGEFERSKQFCHLLLRDLPEGHELIAVQSHLAVIEYELGHLHDAKSICEQTLSMHLELDQRNGETTISRPLSHLHCHFGLILSELGDYKGAIYHYQQAISLNEIVLSRDHVDLAIDFNNLGLAYKDLGNIKEALYWLEERALKLQLSKLPDNHPDLAVTYSNIGETYCENGNYRKAHENYERVLAIEKVALSPLHPSTVTTFSNLGVMCEKIGDYDAALAYHRQALEVLLHSRTLDHIYFATTYNNMAAVFDWRGDFDEALYHYDKALEYLLTSVGTDNHPDIASCYNNIGMIHFQRKGYKKALEFFEKTQKIEECLLERNHYSLATTYNNLGMVFAAQGKLIEAMQYHRRALAIRQRALSKTHPELAASYDNLGVVYYKKGHYKTAIDFHQRALSIQNITLPHNHPSTAITKEHLGDVYFRLDNYRAALKFYTDALNMAQTRLPASHPSIKQYSAKMNQAKAKLAKNKCGNLGFKSESYVYFKNIPNLLSLNEDDLPTIPSLKILDLQIFTEFDIHSLHHILHCIPNLQDFSFTLINEYLDTPFIDDLLDGNNWQQILTRHVSNLNKFNFHMSFLTDEGLFDLNLVLNSFRCFLTRYDNWHMAISRWEIFEEFIPFFMDSYRNESHEYVDNLSSLIDLSTIVTLKFEQSNDLRRSHVVPYILR</sequence>
<accession>A0A814XFH9</accession>
<evidence type="ECO:0000313" key="6">
    <source>
        <dbReference type="Proteomes" id="UP000663854"/>
    </source>
</evidence>
<dbReference type="SUPFAM" id="SSF81901">
    <property type="entry name" value="HCP-like"/>
    <property type="match status" value="1"/>
</dbReference>
<evidence type="ECO:0000313" key="7">
    <source>
        <dbReference type="Proteomes" id="UP000663870"/>
    </source>
</evidence>
<feature type="repeat" description="TPR" evidence="3">
    <location>
        <begin position="243"/>
        <end position="276"/>
    </location>
</feature>
<evidence type="ECO:0000256" key="1">
    <source>
        <dbReference type="ARBA" id="ARBA00022737"/>
    </source>
</evidence>
<dbReference type="PRINTS" id="PR00381">
    <property type="entry name" value="KINESINLIGHT"/>
</dbReference>
<feature type="repeat" description="TPR" evidence="3">
    <location>
        <begin position="497"/>
        <end position="530"/>
    </location>
</feature>
<evidence type="ECO:0008006" key="8">
    <source>
        <dbReference type="Google" id="ProtNLM"/>
    </source>
</evidence>
<evidence type="ECO:0000313" key="5">
    <source>
        <dbReference type="EMBL" id="CAF1493866.1"/>
    </source>
</evidence>
<dbReference type="InterPro" id="IPR011990">
    <property type="entry name" value="TPR-like_helical_dom_sf"/>
</dbReference>
<keyword evidence="7" id="KW-1185">Reference proteome</keyword>
<feature type="repeat" description="TPR" evidence="3">
    <location>
        <begin position="539"/>
        <end position="572"/>
    </location>
</feature>
<organism evidence="4 6">
    <name type="scientific">Rotaria sordida</name>
    <dbReference type="NCBI Taxonomy" id="392033"/>
    <lineage>
        <taxon>Eukaryota</taxon>
        <taxon>Metazoa</taxon>
        <taxon>Spiralia</taxon>
        <taxon>Gnathifera</taxon>
        <taxon>Rotifera</taxon>
        <taxon>Eurotatoria</taxon>
        <taxon>Bdelloidea</taxon>
        <taxon>Philodinida</taxon>
        <taxon>Philodinidae</taxon>
        <taxon>Rotaria</taxon>
    </lineage>
</organism>
<dbReference type="SUPFAM" id="SSF48452">
    <property type="entry name" value="TPR-like"/>
    <property type="match status" value="2"/>
</dbReference>
<feature type="repeat" description="TPR" evidence="3">
    <location>
        <begin position="328"/>
        <end position="361"/>
    </location>
</feature>
<comment type="caution">
    <text evidence="4">The sequence shown here is derived from an EMBL/GenBank/DDBJ whole genome shotgun (WGS) entry which is preliminary data.</text>
</comment>
<dbReference type="Proteomes" id="UP000663854">
    <property type="component" value="Unassembled WGS sequence"/>
</dbReference>
<feature type="repeat" description="TPR" evidence="3">
    <location>
        <begin position="581"/>
        <end position="614"/>
    </location>
</feature>
<dbReference type="InterPro" id="IPR019734">
    <property type="entry name" value="TPR_rpt"/>
</dbReference>
<dbReference type="Pfam" id="PF13424">
    <property type="entry name" value="TPR_12"/>
    <property type="match status" value="4"/>
</dbReference>
<evidence type="ECO:0000256" key="3">
    <source>
        <dbReference type="PROSITE-ProRule" id="PRU00339"/>
    </source>
</evidence>
<dbReference type="EMBL" id="CAJNOH010001422">
    <property type="protein sequence ID" value="CAF1215770.1"/>
    <property type="molecule type" value="Genomic_DNA"/>
</dbReference>
<name>A0A814XFH9_9BILA</name>
<dbReference type="Gene3D" id="1.25.40.10">
    <property type="entry name" value="Tetratricopeptide repeat domain"/>
    <property type="match status" value="3"/>
</dbReference>
<reference evidence="4" key="1">
    <citation type="submission" date="2021-02" db="EMBL/GenBank/DDBJ databases">
        <authorList>
            <person name="Nowell W R."/>
        </authorList>
    </citation>
    <scope>NUCLEOTIDE SEQUENCE</scope>
</reference>
<dbReference type="EMBL" id="CAJNOL010002373">
    <property type="protein sequence ID" value="CAF1493866.1"/>
    <property type="molecule type" value="Genomic_DNA"/>
</dbReference>